<evidence type="ECO:0000256" key="2">
    <source>
        <dbReference type="ARBA" id="ARBA00023015"/>
    </source>
</evidence>
<evidence type="ECO:0000313" key="6">
    <source>
        <dbReference type="EMBL" id="PRC91519.1"/>
    </source>
</evidence>
<dbReference type="InterPro" id="IPR009057">
    <property type="entry name" value="Homeodomain-like_sf"/>
</dbReference>
<dbReference type="Gene3D" id="1.10.10.60">
    <property type="entry name" value="Homeodomain-like"/>
    <property type="match status" value="1"/>
</dbReference>
<evidence type="ECO:0000256" key="3">
    <source>
        <dbReference type="ARBA" id="ARBA00023125"/>
    </source>
</evidence>
<accession>A0A2S9GUX4</accession>
<keyword evidence="2" id="KW-0805">Transcription regulation</keyword>
<dbReference type="OrthoDB" id="9804543at2"/>
<dbReference type="FunFam" id="1.10.10.60:FF:000132">
    <property type="entry name" value="AraC family transcriptional regulator"/>
    <property type="match status" value="1"/>
</dbReference>
<dbReference type="Pfam" id="PF12833">
    <property type="entry name" value="HTH_18"/>
    <property type="match status" value="1"/>
</dbReference>
<sequence>MYVVNHTNAHSSCLAPTVERPVRVVGRDLTSNATLAAHSHLWGQLTYALQGAIRVTVGRYTWIVPPLRAIWIPANVEHAVTTLEAVRLRPLHVLSDIAPFQDQANIAECIVLDVSNLLRELMLALAELNLASEREDLLTKLILSEIKQATQLPLRITLPRDKRLIRLCNSIIANPGNKLTLADWATQAGASERTLARLFEQDCGMGFGVWRQQVRLAHSSHLVARGLPLSQVALELGYSSQAAFSSMFKKTFGVTPSVFFNSAGTNVTNLNRKN</sequence>
<dbReference type="SUPFAM" id="SSF46689">
    <property type="entry name" value="Homeodomain-like"/>
    <property type="match status" value="1"/>
</dbReference>
<dbReference type="InterPro" id="IPR011051">
    <property type="entry name" value="RmlC_Cupin_sf"/>
</dbReference>
<dbReference type="SMART" id="SM00342">
    <property type="entry name" value="HTH_ARAC"/>
    <property type="match status" value="1"/>
</dbReference>
<proteinExistence type="predicted"/>
<organism evidence="6 7">
    <name type="scientific">Solimicrobium silvestre</name>
    <dbReference type="NCBI Taxonomy" id="2099400"/>
    <lineage>
        <taxon>Bacteria</taxon>
        <taxon>Pseudomonadati</taxon>
        <taxon>Pseudomonadota</taxon>
        <taxon>Betaproteobacteria</taxon>
        <taxon>Burkholderiales</taxon>
        <taxon>Oxalobacteraceae</taxon>
        <taxon>Solimicrobium</taxon>
    </lineage>
</organism>
<dbReference type="InterPro" id="IPR014710">
    <property type="entry name" value="RmlC-like_jellyroll"/>
</dbReference>
<keyword evidence="7" id="KW-1185">Reference proteome</keyword>
<dbReference type="RefSeq" id="WP_105533543.1">
    <property type="nucleotide sequence ID" value="NZ_PUGF01000022.1"/>
</dbReference>
<protein>
    <submittedName>
        <fullName evidence="6">Helix-turn-helix domain</fullName>
    </submittedName>
</protein>
<dbReference type="Gene3D" id="2.60.120.10">
    <property type="entry name" value="Jelly Rolls"/>
    <property type="match status" value="1"/>
</dbReference>
<dbReference type="GO" id="GO:0043565">
    <property type="term" value="F:sequence-specific DNA binding"/>
    <property type="evidence" value="ECO:0007669"/>
    <property type="project" value="InterPro"/>
</dbReference>
<dbReference type="EMBL" id="PUGF01000022">
    <property type="protein sequence ID" value="PRC91519.1"/>
    <property type="molecule type" value="Genomic_DNA"/>
</dbReference>
<evidence type="ECO:0000313" key="7">
    <source>
        <dbReference type="Proteomes" id="UP000237839"/>
    </source>
</evidence>
<reference evidence="6 7" key="1">
    <citation type="submission" date="2018-02" db="EMBL/GenBank/DDBJ databases">
        <title>Solimicrobium silvestre gen. nov., sp. nov., isolated from alpine forest soil.</title>
        <authorList>
            <person name="Margesin R."/>
            <person name="Albuquerque L."/>
            <person name="Zhang D.-C."/>
            <person name="Froufe H.J.C."/>
            <person name="Severino R."/>
            <person name="Roxo I."/>
            <person name="Egas C."/>
            <person name="Da Costa M.S."/>
        </authorList>
    </citation>
    <scope>NUCLEOTIDE SEQUENCE [LARGE SCALE GENOMIC DNA]</scope>
    <source>
        <strain evidence="6 7">S20-91</strain>
    </source>
</reference>
<feature type="domain" description="HTH araC/xylS-type" evidence="5">
    <location>
        <begin position="162"/>
        <end position="262"/>
    </location>
</feature>
<dbReference type="InterPro" id="IPR018060">
    <property type="entry name" value="HTH_AraC"/>
</dbReference>
<dbReference type="SUPFAM" id="SSF51182">
    <property type="entry name" value="RmlC-like cupins"/>
    <property type="match status" value="1"/>
</dbReference>
<dbReference type="CDD" id="cd06124">
    <property type="entry name" value="cupin_NimR-like_N"/>
    <property type="match status" value="1"/>
</dbReference>
<dbReference type="PANTHER" id="PTHR11019:SF159">
    <property type="entry name" value="TRANSCRIPTIONAL REGULATOR-RELATED"/>
    <property type="match status" value="1"/>
</dbReference>
<evidence type="ECO:0000256" key="1">
    <source>
        <dbReference type="ARBA" id="ARBA00022491"/>
    </source>
</evidence>
<dbReference type="PROSITE" id="PS00041">
    <property type="entry name" value="HTH_ARAC_FAMILY_1"/>
    <property type="match status" value="1"/>
</dbReference>
<dbReference type="InterPro" id="IPR018062">
    <property type="entry name" value="HTH_AraC-typ_CS"/>
</dbReference>
<keyword evidence="3" id="KW-0238">DNA-binding</keyword>
<dbReference type="Proteomes" id="UP000237839">
    <property type="component" value="Unassembled WGS sequence"/>
</dbReference>
<dbReference type="PANTHER" id="PTHR11019">
    <property type="entry name" value="HTH-TYPE TRANSCRIPTIONAL REGULATOR NIMR"/>
    <property type="match status" value="1"/>
</dbReference>
<gene>
    <name evidence="6" type="ORF">S2091_3797</name>
</gene>
<name>A0A2S9GUX4_9BURK</name>
<dbReference type="PROSITE" id="PS01124">
    <property type="entry name" value="HTH_ARAC_FAMILY_2"/>
    <property type="match status" value="1"/>
</dbReference>
<dbReference type="PRINTS" id="PR00032">
    <property type="entry name" value="HTHARAC"/>
</dbReference>
<evidence type="ECO:0000256" key="4">
    <source>
        <dbReference type="ARBA" id="ARBA00023163"/>
    </source>
</evidence>
<dbReference type="AlphaFoldDB" id="A0A2S9GUX4"/>
<keyword evidence="4" id="KW-0804">Transcription</keyword>
<comment type="caution">
    <text evidence="6">The sequence shown here is derived from an EMBL/GenBank/DDBJ whole genome shotgun (WGS) entry which is preliminary data.</text>
</comment>
<keyword evidence="1" id="KW-0678">Repressor</keyword>
<dbReference type="GO" id="GO:0003700">
    <property type="term" value="F:DNA-binding transcription factor activity"/>
    <property type="evidence" value="ECO:0007669"/>
    <property type="project" value="InterPro"/>
</dbReference>
<dbReference type="InterPro" id="IPR020449">
    <property type="entry name" value="Tscrpt_reg_AraC-type_HTH"/>
</dbReference>
<evidence type="ECO:0000259" key="5">
    <source>
        <dbReference type="PROSITE" id="PS01124"/>
    </source>
</evidence>